<feature type="binding site" evidence="5">
    <location>
        <position position="45"/>
    </location>
    <ligand>
        <name>molybdate</name>
        <dbReference type="ChEBI" id="CHEBI:36264"/>
    </ligand>
</feature>
<feature type="binding site" evidence="5">
    <location>
        <position position="200"/>
    </location>
    <ligand>
        <name>molybdate</name>
        <dbReference type="ChEBI" id="CHEBI:36264"/>
    </ligand>
</feature>
<dbReference type="FunFam" id="3.40.190.10:FF:000035">
    <property type="entry name" value="Molybdate ABC transporter substrate-binding protein"/>
    <property type="match status" value="1"/>
</dbReference>
<name>A0A562QB50_9BACI</name>
<feature type="signal peptide" evidence="6">
    <location>
        <begin position="1"/>
        <end position="21"/>
    </location>
</feature>
<evidence type="ECO:0000256" key="1">
    <source>
        <dbReference type="ARBA" id="ARBA00009175"/>
    </source>
</evidence>
<evidence type="ECO:0000256" key="5">
    <source>
        <dbReference type="PIRSR" id="PIRSR004846-1"/>
    </source>
</evidence>
<dbReference type="Gene3D" id="3.40.190.10">
    <property type="entry name" value="Periplasmic binding protein-like II"/>
    <property type="match status" value="2"/>
</dbReference>
<feature type="binding site" evidence="5">
    <location>
        <position position="73"/>
    </location>
    <ligand>
        <name>molybdate</name>
        <dbReference type="ChEBI" id="CHEBI:36264"/>
    </ligand>
</feature>
<reference evidence="7 8" key="1">
    <citation type="journal article" date="2015" name="Stand. Genomic Sci.">
        <title>Genomic Encyclopedia of Bacterial and Archaeal Type Strains, Phase III: the genomes of soil and plant-associated and newly described type strains.</title>
        <authorList>
            <person name="Whitman W.B."/>
            <person name="Woyke T."/>
            <person name="Klenk H.P."/>
            <person name="Zhou Y."/>
            <person name="Lilburn T.G."/>
            <person name="Beck B.J."/>
            <person name="De Vos P."/>
            <person name="Vandamme P."/>
            <person name="Eisen J.A."/>
            <person name="Garrity G."/>
            <person name="Hugenholtz P."/>
            <person name="Kyrpides N.C."/>
        </authorList>
    </citation>
    <scope>NUCLEOTIDE SEQUENCE [LARGE SCALE GENOMIC DNA]</scope>
    <source>
        <strain evidence="7 8">CGMCC 1.10116</strain>
    </source>
</reference>
<keyword evidence="3 5" id="KW-0479">Metal-binding</keyword>
<proteinExistence type="inferred from homology"/>
<evidence type="ECO:0000313" key="8">
    <source>
        <dbReference type="Proteomes" id="UP000315711"/>
    </source>
</evidence>
<dbReference type="GO" id="GO:1901359">
    <property type="term" value="F:tungstate binding"/>
    <property type="evidence" value="ECO:0007669"/>
    <property type="project" value="UniProtKB-ARBA"/>
</dbReference>
<dbReference type="PANTHER" id="PTHR30632:SF0">
    <property type="entry name" value="SULFATE-BINDING PROTEIN"/>
    <property type="match status" value="1"/>
</dbReference>
<sequence length="266" mass="29809">MLRIMFILFTTFILFFTSACSNNEGTRELTPDNTATDVYISAASSLQNVLNDIKETFEEEHPNVNIIYNFGSSGALKQQISQGAPIDLYFSASSDLFHELVKENRISENHSSFIIGNELVLIQPKSSSSSFEDMEAVMSSDVRRIAIGTPEIVPAGQFAKEVLENLDLWVKVQDKLINAQNVRQVLTFVESGNADLGFVYKTDALQSDKVAIITTIDHTLHEPIIYPLGIIKESAEKSEVITVYHYLQSKEAQEIFERYGFNPVLN</sequence>
<keyword evidence="8" id="KW-1185">Reference proteome</keyword>
<dbReference type="GO" id="GO:0046872">
    <property type="term" value="F:metal ion binding"/>
    <property type="evidence" value="ECO:0007669"/>
    <property type="project" value="UniProtKB-KW"/>
</dbReference>
<organism evidence="7 8">
    <name type="scientific">Halalkalibacter nanhaiisediminis</name>
    <dbReference type="NCBI Taxonomy" id="688079"/>
    <lineage>
        <taxon>Bacteria</taxon>
        <taxon>Bacillati</taxon>
        <taxon>Bacillota</taxon>
        <taxon>Bacilli</taxon>
        <taxon>Bacillales</taxon>
        <taxon>Bacillaceae</taxon>
        <taxon>Halalkalibacter</taxon>
    </lineage>
</organism>
<dbReference type="GO" id="GO:0015689">
    <property type="term" value="P:molybdate ion transport"/>
    <property type="evidence" value="ECO:0007669"/>
    <property type="project" value="InterPro"/>
</dbReference>
<dbReference type="Pfam" id="PF13531">
    <property type="entry name" value="SBP_bac_11"/>
    <property type="match status" value="1"/>
</dbReference>
<dbReference type="InterPro" id="IPR005950">
    <property type="entry name" value="ModA"/>
</dbReference>
<protein>
    <submittedName>
        <fullName evidence="7">Molybdate transport system substrate-binding protein</fullName>
    </submittedName>
</protein>
<evidence type="ECO:0000256" key="3">
    <source>
        <dbReference type="ARBA" id="ARBA00022723"/>
    </source>
</evidence>
<evidence type="ECO:0000256" key="4">
    <source>
        <dbReference type="ARBA" id="ARBA00022729"/>
    </source>
</evidence>
<dbReference type="Proteomes" id="UP000315711">
    <property type="component" value="Unassembled WGS sequence"/>
</dbReference>
<dbReference type="AlphaFoldDB" id="A0A562QB50"/>
<comment type="similarity">
    <text evidence="1">Belongs to the bacterial solute-binding protein ModA family.</text>
</comment>
<dbReference type="PROSITE" id="PS51257">
    <property type="entry name" value="PROKAR_LIPOPROTEIN"/>
    <property type="match status" value="1"/>
</dbReference>
<keyword evidence="2 5" id="KW-0500">Molybdenum</keyword>
<dbReference type="PANTHER" id="PTHR30632">
    <property type="entry name" value="MOLYBDATE-BINDING PERIPLASMIC PROTEIN"/>
    <property type="match status" value="1"/>
</dbReference>
<keyword evidence="4 6" id="KW-0732">Signal</keyword>
<dbReference type="GO" id="GO:0030973">
    <property type="term" value="F:molybdate ion binding"/>
    <property type="evidence" value="ECO:0007669"/>
    <property type="project" value="TreeGrafter"/>
</dbReference>
<feature type="chain" id="PRO_5021738874" evidence="6">
    <location>
        <begin position="22"/>
        <end position="266"/>
    </location>
</feature>
<gene>
    <name evidence="7" type="ORF">IQ10_03247</name>
</gene>
<feature type="binding site" evidence="5">
    <location>
        <position position="182"/>
    </location>
    <ligand>
        <name>molybdate</name>
        <dbReference type="ChEBI" id="CHEBI:36264"/>
    </ligand>
</feature>
<feature type="binding site" evidence="5">
    <location>
        <position position="155"/>
    </location>
    <ligand>
        <name>molybdate</name>
        <dbReference type="ChEBI" id="CHEBI:36264"/>
    </ligand>
</feature>
<dbReference type="EMBL" id="VLKZ01000011">
    <property type="protein sequence ID" value="TWI53939.1"/>
    <property type="molecule type" value="Genomic_DNA"/>
</dbReference>
<dbReference type="SUPFAM" id="SSF53850">
    <property type="entry name" value="Periplasmic binding protein-like II"/>
    <property type="match status" value="1"/>
</dbReference>
<dbReference type="NCBIfam" id="TIGR01256">
    <property type="entry name" value="modA"/>
    <property type="match status" value="1"/>
</dbReference>
<evidence type="ECO:0000313" key="7">
    <source>
        <dbReference type="EMBL" id="TWI53939.1"/>
    </source>
</evidence>
<evidence type="ECO:0000256" key="6">
    <source>
        <dbReference type="SAM" id="SignalP"/>
    </source>
</evidence>
<accession>A0A562QB50</accession>
<dbReference type="InterPro" id="IPR050682">
    <property type="entry name" value="ModA/WtpA"/>
</dbReference>
<dbReference type="PIRSF" id="PIRSF004846">
    <property type="entry name" value="ModA"/>
    <property type="match status" value="1"/>
</dbReference>
<evidence type="ECO:0000256" key="2">
    <source>
        <dbReference type="ARBA" id="ARBA00022505"/>
    </source>
</evidence>
<comment type="caution">
    <text evidence="7">The sequence shown here is derived from an EMBL/GenBank/DDBJ whole genome shotgun (WGS) entry which is preliminary data.</text>
</comment>